<proteinExistence type="predicted"/>
<comment type="caution">
    <text evidence="1">The sequence shown here is derived from an EMBL/GenBank/DDBJ whole genome shotgun (WGS) entry which is preliminary data.</text>
</comment>
<sequence>MESKQKADERKIEKVRHYDSLETDVREEARKNFKRKPYQIKDITKYVAKKYGIGGDANGQRAETNERE</sequence>
<evidence type="ECO:0000313" key="2">
    <source>
        <dbReference type="Proteomes" id="UP001145094"/>
    </source>
</evidence>
<evidence type="ECO:0000313" key="1">
    <source>
        <dbReference type="EMBL" id="GLG90416.1"/>
    </source>
</evidence>
<dbReference type="RefSeq" id="WP_281845269.1">
    <property type="nucleotide sequence ID" value="NZ_BSCH01000011.1"/>
</dbReference>
<dbReference type="Proteomes" id="UP001145094">
    <property type="component" value="Unassembled WGS sequence"/>
</dbReference>
<reference evidence="1" key="3">
    <citation type="journal article" date="2023" name="Int. J. Syst. Evol. Microbiol.">
        <title>Sellimonas catena sp. nov., isolated from human faeces.</title>
        <authorList>
            <person name="Hisatomi A."/>
            <person name="Ohkuma M."/>
            <person name="Sakamoto M."/>
        </authorList>
    </citation>
    <scope>NUCLEOTIDE SEQUENCE</scope>
    <source>
        <strain evidence="1">18CBH55</strain>
    </source>
</reference>
<organism evidence="1 2">
    <name type="scientific">Sellimonas catena</name>
    <dbReference type="NCBI Taxonomy" id="2994035"/>
    <lineage>
        <taxon>Bacteria</taxon>
        <taxon>Bacillati</taxon>
        <taxon>Bacillota</taxon>
        <taxon>Clostridia</taxon>
        <taxon>Lachnospirales</taxon>
        <taxon>Lachnospiraceae</taxon>
        <taxon>Sellimonas</taxon>
    </lineage>
</organism>
<reference evidence="1" key="1">
    <citation type="submission" date="2022-11" db="EMBL/GenBank/DDBJ databases">
        <title>Draft genome sequence of Sellimonas catena strain 18CBH55.</title>
        <authorList>
            <person name="Hisatomi A."/>
            <person name="Ohkuma M."/>
            <person name="Sakamoto M."/>
        </authorList>
    </citation>
    <scope>NUCLEOTIDE SEQUENCE</scope>
    <source>
        <strain evidence="1">18CBH55</strain>
    </source>
</reference>
<gene>
    <name evidence="1" type="ORF">Selli2_18430</name>
</gene>
<dbReference type="AlphaFoldDB" id="A0A9W6CE39"/>
<accession>A0A9W6CE39</accession>
<protein>
    <submittedName>
        <fullName evidence="1">Uncharacterized protein</fullName>
    </submittedName>
</protein>
<reference evidence="1" key="2">
    <citation type="submission" date="2022-11" db="EMBL/GenBank/DDBJ databases">
        <title>Draft genome sequence of Sellimonas catena strain 18CBH55.</title>
        <authorList>
            <person name="Atsushi H."/>
            <person name="Moriya O."/>
            <person name="Mitsuo S."/>
        </authorList>
    </citation>
    <scope>NUCLEOTIDE SEQUENCE</scope>
    <source>
        <strain evidence="1">18CBH55</strain>
    </source>
</reference>
<name>A0A9W6CE39_9FIRM</name>
<dbReference type="EMBL" id="BSCH01000011">
    <property type="protein sequence ID" value="GLG90416.1"/>
    <property type="molecule type" value="Genomic_DNA"/>
</dbReference>